<feature type="binding site" evidence="3">
    <location>
        <position position="147"/>
    </location>
    <ligand>
        <name>a divalent metal cation</name>
        <dbReference type="ChEBI" id="CHEBI:60240"/>
    </ligand>
</feature>
<evidence type="ECO:0000256" key="2">
    <source>
        <dbReference type="ARBA" id="ARBA00022723"/>
    </source>
</evidence>
<accession>A0A965ZHF3</accession>
<dbReference type="AlphaFoldDB" id="A0A965ZHF3"/>
<protein>
    <submittedName>
        <fullName evidence="4">Damage-inducible protein DinB</fullName>
    </submittedName>
</protein>
<comment type="similarity">
    <text evidence="1">Belongs to the DinB family.</text>
</comment>
<keyword evidence="5" id="KW-1185">Reference proteome</keyword>
<organism evidence="4 5">
    <name type="scientific">Mucilaginibacter agri</name>
    <dbReference type="NCBI Taxonomy" id="2695265"/>
    <lineage>
        <taxon>Bacteria</taxon>
        <taxon>Pseudomonadati</taxon>
        <taxon>Bacteroidota</taxon>
        <taxon>Sphingobacteriia</taxon>
        <taxon>Sphingobacteriales</taxon>
        <taxon>Sphingobacteriaceae</taxon>
        <taxon>Mucilaginibacter</taxon>
    </lineage>
</organism>
<keyword evidence="2 3" id="KW-0479">Metal-binding</keyword>
<proteinExistence type="inferred from homology"/>
<dbReference type="Proteomes" id="UP000638732">
    <property type="component" value="Unassembled WGS sequence"/>
</dbReference>
<dbReference type="SUPFAM" id="SSF109854">
    <property type="entry name" value="DinB/YfiT-like putative metalloenzymes"/>
    <property type="match status" value="1"/>
</dbReference>
<dbReference type="RefSeq" id="WP_166585712.1">
    <property type="nucleotide sequence ID" value="NZ_WWEO01000042.1"/>
</dbReference>
<sequence length="169" mass="19697">MENAQATETVQIISPEELLENWLGHRRVTRRVIEAFPEDSLFHYTIGSMRTFAHIAKEIMGITGIGVKGIVTNEWQFTPELDYNAKESIVNTKAELLAVWDKVTEDLLVWWPQITPQRFREKTVAFGMYEDTVYGMLLYYIDNEIHHRGQGYVYLRSLGIEPPAFWDRS</sequence>
<dbReference type="Pfam" id="PF05163">
    <property type="entry name" value="DinB"/>
    <property type="match status" value="1"/>
</dbReference>
<evidence type="ECO:0000256" key="1">
    <source>
        <dbReference type="ARBA" id="ARBA00008635"/>
    </source>
</evidence>
<gene>
    <name evidence="4" type="ORF">GSY63_10200</name>
</gene>
<dbReference type="GO" id="GO:0046872">
    <property type="term" value="F:metal ion binding"/>
    <property type="evidence" value="ECO:0007669"/>
    <property type="project" value="UniProtKB-KW"/>
</dbReference>
<evidence type="ECO:0000313" key="4">
    <source>
        <dbReference type="EMBL" id="NCD69726.1"/>
    </source>
</evidence>
<dbReference type="InterPro" id="IPR034660">
    <property type="entry name" value="DinB/YfiT-like"/>
</dbReference>
<dbReference type="Gene3D" id="1.20.120.450">
    <property type="entry name" value="dinb family like domain"/>
    <property type="match status" value="1"/>
</dbReference>
<reference evidence="4" key="2">
    <citation type="submission" date="2020-10" db="EMBL/GenBank/DDBJ databases">
        <title>Mucilaginibacter sp. nov., isolated from soil.</title>
        <authorList>
            <person name="Jeon C.O."/>
        </authorList>
    </citation>
    <scope>NUCLEOTIDE SEQUENCE</scope>
    <source>
        <strain evidence="4">R11</strain>
    </source>
</reference>
<dbReference type="InterPro" id="IPR007837">
    <property type="entry name" value="DinB"/>
</dbReference>
<reference evidence="4" key="1">
    <citation type="submission" date="2020-01" db="EMBL/GenBank/DDBJ databases">
        <authorList>
            <person name="Seo Y.L."/>
        </authorList>
    </citation>
    <scope>NUCLEOTIDE SEQUENCE</scope>
    <source>
        <strain evidence="4">R11</strain>
    </source>
</reference>
<comment type="caution">
    <text evidence="4">The sequence shown here is derived from an EMBL/GenBank/DDBJ whole genome shotgun (WGS) entry which is preliminary data.</text>
</comment>
<evidence type="ECO:0000313" key="5">
    <source>
        <dbReference type="Proteomes" id="UP000638732"/>
    </source>
</evidence>
<name>A0A965ZHF3_9SPHI</name>
<dbReference type="EMBL" id="WWEO01000042">
    <property type="protein sequence ID" value="NCD69726.1"/>
    <property type="molecule type" value="Genomic_DNA"/>
</dbReference>
<evidence type="ECO:0000256" key="3">
    <source>
        <dbReference type="PIRSR" id="PIRSR607837-1"/>
    </source>
</evidence>